<keyword evidence="3" id="KW-1185">Reference proteome</keyword>
<proteinExistence type="predicted"/>
<evidence type="ECO:0000313" key="2">
    <source>
        <dbReference type="EMBL" id="MFD2168511.1"/>
    </source>
</evidence>
<name>A0ABW4ZSX4_9BACL</name>
<evidence type="ECO:0000256" key="1">
    <source>
        <dbReference type="SAM" id="MobiDB-lite"/>
    </source>
</evidence>
<dbReference type="Proteomes" id="UP001597343">
    <property type="component" value="Unassembled WGS sequence"/>
</dbReference>
<evidence type="ECO:0000313" key="3">
    <source>
        <dbReference type="Proteomes" id="UP001597343"/>
    </source>
</evidence>
<feature type="compositionally biased region" description="Basic and acidic residues" evidence="1">
    <location>
        <begin position="64"/>
        <end position="74"/>
    </location>
</feature>
<sequence>MPYQSKTNWQHEDVVTEQDLNRIEGGILEAQEMVDEHVSRTDNPHGVTPEQIEAETPAGAQARVDSHANRRDNPHGVTAGQIPIEDTAGHFATRDVEGALAEVFTHGVDGKAQITAAISAKGGAVPGSAPHSFAELAMGVGSIHVGDYSVGEKIEYKSLGLKNPPHYPIAGFGSERLAITACDSFGFVYVLVLGAKSIRKYDPVTWNYTLLQLPAPHTTKTIEVFQMYNDEIYAVFMDGSYRVAKLSLDGAGSWVSVSASPYYPSGFVVRESGVYLVDQSYIRKFNRLTGAEEWRRFASSYNLLNLAVDEGEMYFYIITTDGSNTVILSKMKLNGAGFASIWTGYPGGNYQIAALEDEYVYCGGKRYGSTSGTPLWSVSFGDGVTAAFALPDRSVIFGARSGGQIKKFSSDGSTIYDLVRPFDNVLSNPLNLSPKNFAVFEGSVYAQEEYYFIKICETLKITK</sequence>
<protein>
    <submittedName>
        <fullName evidence="2">Uncharacterized protein</fullName>
    </submittedName>
</protein>
<reference evidence="3" key="1">
    <citation type="journal article" date="2019" name="Int. J. Syst. Evol. Microbiol.">
        <title>The Global Catalogue of Microorganisms (GCM) 10K type strain sequencing project: providing services to taxonomists for standard genome sequencing and annotation.</title>
        <authorList>
            <consortium name="The Broad Institute Genomics Platform"/>
            <consortium name="The Broad Institute Genome Sequencing Center for Infectious Disease"/>
            <person name="Wu L."/>
            <person name="Ma J."/>
        </authorList>
    </citation>
    <scope>NUCLEOTIDE SEQUENCE [LARGE SCALE GENOMIC DNA]</scope>
    <source>
        <strain evidence="3">CGMCC 1.13574</strain>
    </source>
</reference>
<comment type="caution">
    <text evidence="2">The sequence shown here is derived from an EMBL/GenBank/DDBJ whole genome shotgun (WGS) entry which is preliminary data.</text>
</comment>
<dbReference type="SUPFAM" id="SSF50998">
    <property type="entry name" value="Quinoprotein alcohol dehydrogenase-like"/>
    <property type="match status" value="1"/>
</dbReference>
<dbReference type="InterPro" id="IPR011047">
    <property type="entry name" value="Quinoprotein_ADH-like_sf"/>
</dbReference>
<dbReference type="RefSeq" id="WP_386043289.1">
    <property type="nucleotide sequence ID" value="NZ_JBHUIO010000002.1"/>
</dbReference>
<accession>A0ABW4ZSX4</accession>
<gene>
    <name evidence="2" type="ORF">ACFSOY_00580</name>
</gene>
<dbReference type="EMBL" id="JBHUIO010000002">
    <property type="protein sequence ID" value="MFD2168511.1"/>
    <property type="molecule type" value="Genomic_DNA"/>
</dbReference>
<organism evidence="2 3">
    <name type="scientific">Tumebacillus lipolyticus</name>
    <dbReference type="NCBI Taxonomy" id="1280370"/>
    <lineage>
        <taxon>Bacteria</taxon>
        <taxon>Bacillati</taxon>
        <taxon>Bacillota</taxon>
        <taxon>Bacilli</taxon>
        <taxon>Bacillales</taxon>
        <taxon>Alicyclobacillaceae</taxon>
        <taxon>Tumebacillus</taxon>
    </lineage>
</organism>
<feature type="region of interest" description="Disordered" evidence="1">
    <location>
        <begin position="39"/>
        <end position="81"/>
    </location>
</feature>